<protein>
    <submittedName>
        <fullName evidence="2">Uncharacterized protein</fullName>
    </submittedName>
</protein>
<dbReference type="EMBL" id="RYZW01000007">
    <property type="protein sequence ID" value="TDZ73237.1"/>
    <property type="molecule type" value="Genomic_DNA"/>
</dbReference>
<evidence type="ECO:0000313" key="3">
    <source>
        <dbReference type="Proteomes" id="UP000295703"/>
    </source>
</evidence>
<accession>A0A4V3HXA5</accession>
<dbReference type="AlphaFoldDB" id="A0A4V3HXA5"/>
<gene>
    <name evidence="2" type="ORF">CTRI78_v001326</name>
</gene>
<reference evidence="2 3" key="1">
    <citation type="submission" date="2018-12" db="EMBL/GenBank/DDBJ databases">
        <title>Genome sequence and assembly of Colletotrichum trifolii.</title>
        <authorList>
            <person name="Gan P."/>
            <person name="Shirasu K."/>
        </authorList>
    </citation>
    <scope>NUCLEOTIDE SEQUENCE [LARGE SCALE GENOMIC DNA]</scope>
    <source>
        <strain evidence="2 3">543-2</strain>
    </source>
</reference>
<dbReference type="STRING" id="5466.A0A4V3HXA5"/>
<name>A0A4V3HXA5_COLTR</name>
<feature type="region of interest" description="Disordered" evidence="1">
    <location>
        <begin position="67"/>
        <end position="86"/>
    </location>
</feature>
<dbReference type="Proteomes" id="UP000295703">
    <property type="component" value="Unassembled WGS sequence"/>
</dbReference>
<proteinExistence type="predicted"/>
<feature type="compositionally biased region" description="Polar residues" evidence="1">
    <location>
        <begin position="67"/>
        <end position="79"/>
    </location>
</feature>
<sequence length="86" mass="9592">MERLAGLLYQKGETQEAVELQESASRGGSLSWVTDYRPHVARTKAKLGKNTKGQSVAVEVVQWQDGSTDVGDSNRVMQSTKDRYLY</sequence>
<evidence type="ECO:0000313" key="2">
    <source>
        <dbReference type="EMBL" id="TDZ73237.1"/>
    </source>
</evidence>
<keyword evidence="3" id="KW-1185">Reference proteome</keyword>
<comment type="caution">
    <text evidence="2">The sequence shown here is derived from an EMBL/GenBank/DDBJ whole genome shotgun (WGS) entry which is preliminary data.</text>
</comment>
<organism evidence="2 3">
    <name type="scientific">Colletotrichum trifolii</name>
    <dbReference type="NCBI Taxonomy" id="5466"/>
    <lineage>
        <taxon>Eukaryota</taxon>
        <taxon>Fungi</taxon>
        <taxon>Dikarya</taxon>
        <taxon>Ascomycota</taxon>
        <taxon>Pezizomycotina</taxon>
        <taxon>Sordariomycetes</taxon>
        <taxon>Hypocreomycetidae</taxon>
        <taxon>Glomerellales</taxon>
        <taxon>Glomerellaceae</taxon>
        <taxon>Colletotrichum</taxon>
        <taxon>Colletotrichum orbiculare species complex</taxon>
    </lineage>
</organism>
<evidence type="ECO:0000256" key="1">
    <source>
        <dbReference type="SAM" id="MobiDB-lite"/>
    </source>
</evidence>